<accession>A0A6H1ZMH8</accession>
<name>A0A6H1ZMH8_9ZZZZ</name>
<protein>
    <recommendedName>
        <fullName evidence="5">Terminase</fullName>
    </recommendedName>
</protein>
<evidence type="ECO:0000313" key="1">
    <source>
        <dbReference type="EMBL" id="QJA48410.1"/>
    </source>
</evidence>
<evidence type="ECO:0008006" key="5">
    <source>
        <dbReference type="Google" id="ProtNLM"/>
    </source>
</evidence>
<dbReference type="InterPro" id="IPR027417">
    <property type="entry name" value="P-loop_NTPase"/>
</dbReference>
<proteinExistence type="predicted"/>
<dbReference type="EMBL" id="MT141164">
    <property type="protein sequence ID" value="QJA55526.1"/>
    <property type="molecule type" value="Genomic_DNA"/>
</dbReference>
<dbReference type="EMBL" id="MT142374">
    <property type="protein sequence ID" value="QJA79270.1"/>
    <property type="molecule type" value="Genomic_DNA"/>
</dbReference>
<dbReference type="EMBL" id="MT144083">
    <property type="protein sequence ID" value="QJA48410.1"/>
    <property type="molecule type" value="Genomic_DNA"/>
</dbReference>
<dbReference type="Gene3D" id="3.30.420.240">
    <property type="match status" value="1"/>
</dbReference>
<evidence type="ECO:0000313" key="4">
    <source>
        <dbReference type="EMBL" id="QJI00664.1"/>
    </source>
</evidence>
<evidence type="ECO:0000313" key="3">
    <source>
        <dbReference type="EMBL" id="QJA79270.1"/>
    </source>
</evidence>
<dbReference type="Gene3D" id="3.40.50.300">
    <property type="entry name" value="P-loop containing nucleotide triphosphate hydrolases"/>
    <property type="match status" value="1"/>
</dbReference>
<organism evidence="1">
    <name type="scientific">viral metagenome</name>
    <dbReference type="NCBI Taxonomy" id="1070528"/>
    <lineage>
        <taxon>unclassified sequences</taxon>
        <taxon>metagenomes</taxon>
        <taxon>organismal metagenomes</taxon>
    </lineage>
</organism>
<evidence type="ECO:0000313" key="2">
    <source>
        <dbReference type="EMBL" id="QJA55526.1"/>
    </source>
</evidence>
<sequence>MKYSSIEEVNKIREDTAEKFEGELPSYLQDYFDEAEMKQLKTEYHQKRRSWEEIKEFHQKNEEEFWEDNEFEIKKKGVTHANPIFQDLSPHNEERVEDERDLTASEVEVLKRLCEEDLYLFAVRYFPHYLKKPSSEFHRYLYKKLTFELTRNRMGRDLKLAIAAPRGNAKSSLVSAILPLWCIAYNKKKFIIMVSNTAGMAEDFLTDIKAELEGNSKLMRDFPHVCGKGPRWRSAEIITSNNIKVLALGTGSQIRGRKFGVDRPNLLIFDDLEDKDMLRSPTLREFTRFTWFNKDALFAGGEKGEGSDFIVVGTILGKDSLLNSLLDPTEYPGWDTKRFKAVEKFSDSPLWDEWEELYKNTFDINRLDTAREFFEAHEEEMLEGTKVLWPEGNPYYDLMEIFVNDKSAFFSERQNSPVDPTKLLVLKDDLHFENLSTPDFKESSKKFHFFGSLDPSLGKKKGTGDYSCIVTLARDPSTGTLYVIGIDLKRRSVDSQIESILESHTIYHYRLFSIETNAFQFVVAENLRKISKKEGMYVPIEEVHNYSDKTLRIEGIVPFLKDGTIVFDSHKYKHTQQYRIGVDQLLTFTGDGSDRFDDFPDALEMAFRIAKKSRFRTLTKQTIRKAMNG</sequence>
<gene>
    <name evidence="3" type="ORF">MM415A00922_0021</name>
    <name evidence="2" type="ORF">MM415B02037_0002</name>
    <name evidence="1" type="ORF">TM448A00944_0002</name>
    <name evidence="4" type="ORF">TM448B02027_0009</name>
</gene>
<dbReference type="AlphaFoldDB" id="A0A6H1ZMH8"/>
<dbReference type="NCBIfam" id="TIGR01630">
    <property type="entry name" value="psiM2_ORF9"/>
    <property type="match status" value="1"/>
</dbReference>
<reference evidence="1" key="1">
    <citation type="submission" date="2020-03" db="EMBL/GenBank/DDBJ databases">
        <title>The deep terrestrial virosphere.</title>
        <authorList>
            <person name="Holmfeldt K."/>
            <person name="Nilsson E."/>
            <person name="Simone D."/>
            <person name="Lopez-Fernandez M."/>
            <person name="Wu X."/>
            <person name="de Brujin I."/>
            <person name="Lundin D."/>
            <person name="Andersson A."/>
            <person name="Bertilsson S."/>
            <person name="Dopson M."/>
        </authorList>
    </citation>
    <scope>NUCLEOTIDE SEQUENCE</scope>
    <source>
        <strain evidence="3">MM415A00922</strain>
        <strain evidence="2">MM415B02037</strain>
        <strain evidence="1">TM448A00944</strain>
        <strain evidence="4">TM448B02027</strain>
    </source>
</reference>
<dbReference type="EMBL" id="MT144867">
    <property type="protein sequence ID" value="QJI00664.1"/>
    <property type="molecule type" value="Genomic_DNA"/>
</dbReference>
<dbReference type="InterPro" id="IPR006517">
    <property type="entry name" value="Phage_terminase_lsu-like_C"/>
</dbReference>